<dbReference type="Gene3D" id="3.10.105.10">
    <property type="entry name" value="Dipeptide-binding Protein, Domain 3"/>
    <property type="match status" value="1"/>
</dbReference>
<reference evidence="3 4" key="1">
    <citation type="submission" date="2024-09" db="EMBL/GenBank/DDBJ databases">
        <authorList>
            <person name="Sun Q."/>
            <person name="Mori K."/>
        </authorList>
    </citation>
    <scope>NUCLEOTIDE SEQUENCE [LARGE SCALE GENOMIC DNA]</scope>
    <source>
        <strain evidence="3 4">JCM 3331</strain>
    </source>
</reference>
<dbReference type="PANTHER" id="PTHR30290">
    <property type="entry name" value="PERIPLASMIC BINDING COMPONENT OF ABC TRANSPORTER"/>
    <property type="match status" value="1"/>
</dbReference>
<dbReference type="CDD" id="cd00995">
    <property type="entry name" value="PBP2_NikA_DppA_OppA_like"/>
    <property type="match status" value="1"/>
</dbReference>
<feature type="signal peptide" evidence="1">
    <location>
        <begin position="1"/>
        <end position="24"/>
    </location>
</feature>
<dbReference type="EMBL" id="JBHMCG010000175">
    <property type="protein sequence ID" value="MFB9578362.1"/>
    <property type="molecule type" value="Genomic_DNA"/>
</dbReference>
<dbReference type="Pfam" id="PF00496">
    <property type="entry name" value="SBP_bac_5"/>
    <property type="match status" value="1"/>
</dbReference>
<sequence>MKRRTFPLAAGGLALVLTACGGSAGTTPRAVEKLDLKTTTAPAGTGLDKITWNLPYEPQTLDPIRSFNYAENTALANMCESLMRLTPDLKIEPGLAEKAANPNPTTWVYTLRKDVTFWDGTPLTADDVAASLNRHLDPALGTWWSDYFRTVDSIKATGPHQVTVVLKQPDVLFNQAMATAAGAVVEKSFLSKAGKDLGSPKSGVMCTGPFKFTGWTSGNSMTLTRNDTYWDAPLKAKSKSLVFRFIADETTAVNALRSGEIDGQYFYLPPAGLGQLQKSPTGSVTLGRSLTFWTLLGAAKTGPYADPRVRGALSAALDRAAIAKVIFQGAASPDRALANPDYWGYSTDSFRKAYDTLPDGGVDLAKANKLLQKAGKPSQPITIGIQGSSAVHEQTANLLKATGEALGLKINIKVIPVEQYGNLYSDPKARAGIDAFLSTWYGNVPDPLDVYRVFTKGGRSNFNDYPAVDADILKAQAAYDPAERAALVTDIQAKVTRDVPWTPLNNLPVILYMNKRVTGAVASFPYLYYPWAAGLGAR</sequence>
<organism evidence="3 4">
    <name type="scientific">Streptomyces yanii</name>
    <dbReference type="NCBI Taxonomy" id="78510"/>
    <lineage>
        <taxon>Bacteria</taxon>
        <taxon>Bacillati</taxon>
        <taxon>Actinomycetota</taxon>
        <taxon>Actinomycetes</taxon>
        <taxon>Kitasatosporales</taxon>
        <taxon>Streptomycetaceae</taxon>
        <taxon>Streptomyces</taxon>
    </lineage>
</organism>
<dbReference type="Gene3D" id="3.90.76.10">
    <property type="entry name" value="Dipeptide-binding Protein, Domain 1"/>
    <property type="match status" value="1"/>
</dbReference>
<dbReference type="InterPro" id="IPR000914">
    <property type="entry name" value="SBP_5_dom"/>
</dbReference>
<evidence type="ECO:0000259" key="2">
    <source>
        <dbReference type="Pfam" id="PF00496"/>
    </source>
</evidence>
<feature type="domain" description="Solute-binding protein family 5" evidence="2">
    <location>
        <begin position="90"/>
        <end position="460"/>
    </location>
</feature>
<dbReference type="Proteomes" id="UP001589710">
    <property type="component" value="Unassembled WGS sequence"/>
</dbReference>
<dbReference type="InterPro" id="IPR030678">
    <property type="entry name" value="Peptide/Ni-bd"/>
</dbReference>
<dbReference type="InterPro" id="IPR039424">
    <property type="entry name" value="SBP_5"/>
</dbReference>
<gene>
    <name evidence="3" type="ORF">ACFFTL_40385</name>
</gene>
<evidence type="ECO:0000313" key="4">
    <source>
        <dbReference type="Proteomes" id="UP001589710"/>
    </source>
</evidence>
<dbReference type="SUPFAM" id="SSF53850">
    <property type="entry name" value="Periplasmic binding protein-like II"/>
    <property type="match status" value="1"/>
</dbReference>
<evidence type="ECO:0000256" key="1">
    <source>
        <dbReference type="SAM" id="SignalP"/>
    </source>
</evidence>
<dbReference type="Gene3D" id="3.40.190.10">
    <property type="entry name" value="Periplasmic binding protein-like II"/>
    <property type="match status" value="1"/>
</dbReference>
<keyword evidence="1" id="KW-0732">Signal</keyword>
<proteinExistence type="predicted"/>
<evidence type="ECO:0000313" key="3">
    <source>
        <dbReference type="EMBL" id="MFB9578362.1"/>
    </source>
</evidence>
<accession>A0ABV5RMC5</accession>
<dbReference type="RefSeq" id="WP_345516275.1">
    <property type="nucleotide sequence ID" value="NZ_BAAAXD010000036.1"/>
</dbReference>
<comment type="caution">
    <text evidence="3">The sequence shown here is derived from an EMBL/GenBank/DDBJ whole genome shotgun (WGS) entry which is preliminary data.</text>
</comment>
<dbReference type="PROSITE" id="PS51257">
    <property type="entry name" value="PROKAR_LIPOPROTEIN"/>
    <property type="match status" value="1"/>
</dbReference>
<keyword evidence="4" id="KW-1185">Reference proteome</keyword>
<protein>
    <submittedName>
        <fullName evidence="3">ABC transporter substrate-binding protein</fullName>
    </submittedName>
</protein>
<dbReference type="PIRSF" id="PIRSF002741">
    <property type="entry name" value="MppA"/>
    <property type="match status" value="1"/>
</dbReference>
<feature type="chain" id="PRO_5047184086" evidence="1">
    <location>
        <begin position="25"/>
        <end position="538"/>
    </location>
</feature>
<name>A0ABV5RMC5_9ACTN</name>